<keyword evidence="4" id="KW-1185">Reference proteome</keyword>
<keyword evidence="3" id="KW-0489">Methyltransferase</keyword>
<proteinExistence type="predicted"/>
<dbReference type="PANTHER" id="PTHR43861:SF3">
    <property type="entry name" value="PUTATIVE (AFU_ORTHOLOGUE AFUA_2G14390)-RELATED"/>
    <property type="match status" value="1"/>
</dbReference>
<protein>
    <submittedName>
        <fullName evidence="3">SAM-dependent methyltransferase</fullName>
    </submittedName>
</protein>
<dbReference type="AlphaFoldDB" id="A0A6M8N6V4"/>
<evidence type="ECO:0000313" key="4">
    <source>
        <dbReference type="Proteomes" id="UP000290378"/>
    </source>
</evidence>
<dbReference type="CDD" id="cd02440">
    <property type="entry name" value="AdoMet_MTases"/>
    <property type="match status" value="1"/>
</dbReference>
<dbReference type="InterPro" id="IPR025714">
    <property type="entry name" value="Methyltranfer_dom"/>
</dbReference>
<dbReference type="RefSeq" id="WP_129014516.1">
    <property type="nucleotide sequence ID" value="NZ_CBCSEI010000024.1"/>
</dbReference>
<keyword evidence="1" id="KW-0808">Transferase</keyword>
<evidence type="ECO:0000313" key="3">
    <source>
        <dbReference type="EMBL" id="RXI37422.1"/>
    </source>
</evidence>
<dbReference type="PANTHER" id="PTHR43861">
    <property type="entry name" value="TRANS-ACONITATE 2-METHYLTRANSFERASE-RELATED"/>
    <property type="match status" value="1"/>
</dbReference>
<dbReference type="InterPro" id="IPR029063">
    <property type="entry name" value="SAM-dependent_MTases_sf"/>
</dbReference>
<accession>A0A6M8N6V4</accession>
<dbReference type="SUPFAM" id="SSF53335">
    <property type="entry name" value="S-adenosyl-L-methionine-dependent methyltransferases"/>
    <property type="match status" value="1"/>
</dbReference>
<gene>
    <name evidence="3" type="ORF">CP963_12620</name>
</gene>
<dbReference type="Pfam" id="PF13847">
    <property type="entry name" value="Methyltransf_31"/>
    <property type="match status" value="1"/>
</dbReference>
<reference evidence="3 4" key="1">
    <citation type="submission" date="2017-09" db="EMBL/GenBank/DDBJ databases">
        <title>Genomics of the genus Arcobacter.</title>
        <authorList>
            <person name="Perez-Cataluna A."/>
            <person name="Figueras M.J."/>
            <person name="Salas-Masso N."/>
        </authorList>
    </citation>
    <scope>NUCLEOTIDE SEQUENCE [LARGE SCALE GENOMIC DNA]</scope>
    <source>
        <strain evidence="3 4">CECT 7834</strain>
    </source>
</reference>
<evidence type="ECO:0000256" key="1">
    <source>
        <dbReference type="ARBA" id="ARBA00022679"/>
    </source>
</evidence>
<evidence type="ECO:0000259" key="2">
    <source>
        <dbReference type="Pfam" id="PF13847"/>
    </source>
</evidence>
<comment type="caution">
    <text evidence="3">The sequence shown here is derived from an EMBL/GenBank/DDBJ whole genome shotgun (WGS) entry which is preliminary data.</text>
</comment>
<dbReference type="GO" id="GO:0032259">
    <property type="term" value="P:methylation"/>
    <property type="evidence" value="ECO:0007669"/>
    <property type="project" value="UniProtKB-KW"/>
</dbReference>
<dbReference type="Gene3D" id="3.40.50.150">
    <property type="entry name" value="Vaccinia Virus protein VP39"/>
    <property type="match status" value="1"/>
</dbReference>
<feature type="domain" description="Methyltransferase" evidence="2">
    <location>
        <begin position="35"/>
        <end position="152"/>
    </location>
</feature>
<dbReference type="EMBL" id="NXII01000027">
    <property type="protein sequence ID" value="RXI37422.1"/>
    <property type="molecule type" value="Genomic_DNA"/>
</dbReference>
<dbReference type="GO" id="GO:0008168">
    <property type="term" value="F:methyltransferase activity"/>
    <property type="evidence" value="ECO:0007669"/>
    <property type="project" value="UniProtKB-KW"/>
</dbReference>
<organism evidence="3 4">
    <name type="scientific">Arcobacter cloacae</name>
    <dbReference type="NCBI Taxonomy" id="1054034"/>
    <lineage>
        <taxon>Bacteria</taxon>
        <taxon>Pseudomonadati</taxon>
        <taxon>Campylobacterota</taxon>
        <taxon>Epsilonproteobacteria</taxon>
        <taxon>Campylobacterales</taxon>
        <taxon>Arcobacteraceae</taxon>
        <taxon>Arcobacter</taxon>
    </lineage>
</organism>
<sequence>MNRFDEAAKHWDTKPSSLNIAKACVDNINKIIELKKDSKILDYGCGTGLVAFALSNETNEVVGMDNSKGMVEEFNKKVSQLNFSNIKSIKHNINEENLPINEFDLITISMTLHHIEDTKMFINKAYESLKNSGFLCINDLDKEDGTFHKKHNNDGVFHFGFEKENLIEQLKEKGFKIIDYKIVYTDFREERSFPIFNLIAQKQR</sequence>
<dbReference type="Proteomes" id="UP000290378">
    <property type="component" value="Unassembled WGS sequence"/>
</dbReference>
<name>A0A6M8N6V4_9BACT</name>